<comment type="caution">
    <text evidence="2">The sequence shown here is derived from an EMBL/GenBank/DDBJ whole genome shotgun (WGS) entry which is preliminary data.</text>
</comment>
<reference evidence="2 3" key="1">
    <citation type="journal article" date="2016" name="Front. Microbiol.">
        <title>Single-Cell (Meta-)Genomics of a Dimorphic Candidatus Thiomargarita nelsonii Reveals Genomic Plasticity.</title>
        <authorList>
            <person name="Flood B.E."/>
            <person name="Fliss P."/>
            <person name="Jones D.S."/>
            <person name="Dick G.J."/>
            <person name="Jain S."/>
            <person name="Kaster A.K."/>
            <person name="Winkel M."/>
            <person name="Mussmann M."/>
            <person name="Bailey J."/>
        </authorList>
    </citation>
    <scope>NUCLEOTIDE SEQUENCE [LARGE SCALE GENOMIC DNA]</scope>
    <source>
        <strain evidence="2">Hydrate Ridge</strain>
    </source>
</reference>
<dbReference type="EMBL" id="JSZA02000147">
    <property type="protein sequence ID" value="KHD11278.1"/>
    <property type="molecule type" value="Genomic_DNA"/>
</dbReference>
<dbReference type="SUPFAM" id="SSF52980">
    <property type="entry name" value="Restriction endonuclease-like"/>
    <property type="match status" value="1"/>
</dbReference>
<accession>A0A0A6PKY2</accession>
<sequence>MLDFLESKIYLGCSPKLKLWTPTIMEHRSEDMSEVIDLENDLSDEEKEMGSFNHSLTQSNLTSLLHNDERFTTLVELSLDASQIELSQFGLKVKEELKPDVCVYTNQPDDLVKTTLMPDMAIEILSPSQTVSELIGKLKAYFALSVKSCWLVIPAIESITIFSHPKRYKTFGTDATEIIDEVMDIHLPIQKVFRRRSNRPK</sequence>
<name>A0A0A6PKY2_9GAMM</name>
<dbReference type="InterPro" id="IPR008538">
    <property type="entry name" value="Uma2"/>
</dbReference>
<gene>
    <name evidence="2" type="ORF">PN36_25950</name>
</gene>
<dbReference type="Gene3D" id="3.90.1570.10">
    <property type="entry name" value="tt1808, chain A"/>
    <property type="match status" value="1"/>
</dbReference>
<dbReference type="InterPro" id="IPR012296">
    <property type="entry name" value="Nuclease_put_TT1808"/>
</dbReference>
<dbReference type="CDD" id="cd06260">
    <property type="entry name" value="DUF820-like"/>
    <property type="match status" value="1"/>
</dbReference>
<feature type="domain" description="Putative restriction endonuclease" evidence="1">
    <location>
        <begin position="49"/>
        <end position="173"/>
    </location>
</feature>
<dbReference type="Proteomes" id="UP000030428">
    <property type="component" value="Unassembled WGS sequence"/>
</dbReference>
<dbReference type="AlphaFoldDB" id="A0A0A6PKY2"/>
<evidence type="ECO:0000313" key="2">
    <source>
        <dbReference type="EMBL" id="KHD11278.1"/>
    </source>
</evidence>
<evidence type="ECO:0000259" key="1">
    <source>
        <dbReference type="Pfam" id="PF05685"/>
    </source>
</evidence>
<keyword evidence="3" id="KW-1185">Reference proteome</keyword>
<dbReference type="Pfam" id="PF05685">
    <property type="entry name" value="Uma2"/>
    <property type="match status" value="1"/>
</dbReference>
<evidence type="ECO:0000313" key="3">
    <source>
        <dbReference type="Proteomes" id="UP000030428"/>
    </source>
</evidence>
<protein>
    <recommendedName>
        <fullName evidence="1">Putative restriction endonuclease domain-containing protein</fullName>
    </recommendedName>
</protein>
<organism evidence="2 3">
    <name type="scientific">Candidatus Thiomargarita nelsonii</name>
    <dbReference type="NCBI Taxonomy" id="1003181"/>
    <lineage>
        <taxon>Bacteria</taxon>
        <taxon>Pseudomonadati</taxon>
        <taxon>Pseudomonadota</taxon>
        <taxon>Gammaproteobacteria</taxon>
        <taxon>Thiotrichales</taxon>
        <taxon>Thiotrichaceae</taxon>
        <taxon>Thiomargarita</taxon>
    </lineage>
</organism>
<dbReference type="InterPro" id="IPR011335">
    <property type="entry name" value="Restrct_endonuc-II-like"/>
</dbReference>
<proteinExistence type="predicted"/>